<evidence type="ECO:0000259" key="13">
    <source>
        <dbReference type="PROSITE" id="PS50885"/>
    </source>
</evidence>
<evidence type="ECO:0000259" key="12">
    <source>
        <dbReference type="PROSITE" id="PS50109"/>
    </source>
</evidence>
<dbReference type="SMART" id="SM00388">
    <property type="entry name" value="HisKA"/>
    <property type="match status" value="1"/>
</dbReference>
<comment type="caution">
    <text evidence="14">The sequence shown here is derived from an EMBL/GenBank/DDBJ whole genome shotgun (WGS) entry which is preliminary data.</text>
</comment>
<keyword evidence="4" id="KW-0597">Phosphoprotein</keyword>
<feature type="transmembrane region" description="Helical" evidence="11">
    <location>
        <begin position="12"/>
        <end position="37"/>
    </location>
</feature>
<dbReference type="InterPro" id="IPR003660">
    <property type="entry name" value="HAMP_dom"/>
</dbReference>
<dbReference type="Gene3D" id="1.10.287.130">
    <property type="match status" value="1"/>
</dbReference>
<evidence type="ECO:0000256" key="6">
    <source>
        <dbReference type="ARBA" id="ARBA00022692"/>
    </source>
</evidence>
<reference evidence="14 15" key="1">
    <citation type="submission" date="2018-11" db="EMBL/GenBank/DDBJ databases">
        <title>The genome draft of YIM 96095.</title>
        <authorList>
            <person name="Tang S.-K."/>
            <person name="Chunyu W.-X."/>
            <person name="Feng Y.-Z."/>
        </authorList>
    </citation>
    <scope>NUCLEOTIDE SEQUENCE [LARGE SCALE GENOMIC DNA]</scope>
    <source>
        <strain evidence="14 15">YIM 96095</strain>
    </source>
</reference>
<dbReference type="Pfam" id="PF02518">
    <property type="entry name" value="HATPase_c"/>
    <property type="match status" value="1"/>
</dbReference>
<dbReference type="EC" id="2.7.13.3" evidence="3"/>
<keyword evidence="10 11" id="KW-0472">Membrane</keyword>
<name>A0A3N0E806_9ACTN</name>
<sequence length="468" mass="50955">MLPGRLRSRLLIGLLVVTGVGLFVTALVGFLTLRSFITDRLDAQLTLAAERAMVRLDNDTPPAGVDAPSPSPYFVALVEEETGEITQIYGDTEREDVVMDRVTAIPVEELRGYGSSGRIFELSGQDPDVPPHRATVRLRPDSIMVTGVPTNDREQYSQQLVLTQLVTAVLLLTALVLAGRWLIVRGLEPLGRMATTANQISTGSDLSERMPESDPQSEVGRLGQAINTMLGRIERSFAAQRESEERVRAFAADASHELRTPLTTILGYAELYRHGGISEEAMPGAMRRIEVEAGRMSRLVAELLELARLDRSGSLRLERTDLAEVLREVADDARSLRTDTEVTLDVPDHLECEVDEGRVRQVLANLLSNVTEHTPDGTPITLRLRAEDASARIEVADEGPGMSEEDLRRARDRFYRGTRAPGGGSGLGLAIVDAIAVAHGGEVDIGSTLGAGTTVTVRFPLRHDNDEA</sequence>
<dbReference type="Gene3D" id="6.10.340.10">
    <property type="match status" value="1"/>
</dbReference>
<protein>
    <recommendedName>
        <fullName evidence="3">histidine kinase</fullName>
        <ecNumber evidence="3">2.7.13.3</ecNumber>
    </recommendedName>
</protein>
<dbReference type="InterPro" id="IPR005467">
    <property type="entry name" value="His_kinase_dom"/>
</dbReference>
<dbReference type="PANTHER" id="PTHR45436:SF5">
    <property type="entry name" value="SENSOR HISTIDINE KINASE TRCS"/>
    <property type="match status" value="1"/>
</dbReference>
<comment type="subcellular location">
    <subcellularLocation>
        <location evidence="2">Cell membrane</location>
    </subcellularLocation>
</comment>
<feature type="domain" description="Histidine kinase" evidence="12">
    <location>
        <begin position="253"/>
        <end position="463"/>
    </location>
</feature>
<dbReference type="Pfam" id="PF00512">
    <property type="entry name" value="HisKA"/>
    <property type="match status" value="1"/>
</dbReference>
<keyword evidence="7 14" id="KW-0418">Kinase</keyword>
<accession>A0A3N0E806</accession>
<evidence type="ECO:0000256" key="8">
    <source>
        <dbReference type="ARBA" id="ARBA00022989"/>
    </source>
</evidence>
<dbReference type="Proteomes" id="UP000269198">
    <property type="component" value="Unassembled WGS sequence"/>
</dbReference>
<dbReference type="AlphaFoldDB" id="A0A3N0E806"/>
<evidence type="ECO:0000256" key="2">
    <source>
        <dbReference type="ARBA" id="ARBA00004236"/>
    </source>
</evidence>
<dbReference type="RefSeq" id="WP_123201800.1">
    <property type="nucleotide sequence ID" value="NZ_RJMB01000013.1"/>
</dbReference>
<keyword evidence="15" id="KW-1185">Reference proteome</keyword>
<proteinExistence type="predicted"/>
<dbReference type="InterPro" id="IPR004358">
    <property type="entry name" value="Sig_transdc_His_kin-like_C"/>
</dbReference>
<evidence type="ECO:0000256" key="7">
    <source>
        <dbReference type="ARBA" id="ARBA00022777"/>
    </source>
</evidence>
<evidence type="ECO:0000256" key="11">
    <source>
        <dbReference type="SAM" id="Phobius"/>
    </source>
</evidence>
<evidence type="ECO:0000256" key="9">
    <source>
        <dbReference type="ARBA" id="ARBA00023012"/>
    </source>
</evidence>
<dbReference type="PANTHER" id="PTHR45436">
    <property type="entry name" value="SENSOR HISTIDINE KINASE YKOH"/>
    <property type="match status" value="1"/>
</dbReference>
<dbReference type="EMBL" id="RJMB01000013">
    <property type="protein sequence ID" value="RNL83967.1"/>
    <property type="molecule type" value="Genomic_DNA"/>
</dbReference>
<dbReference type="CDD" id="cd06225">
    <property type="entry name" value="HAMP"/>
    <property type="match status" value="1"/>
</dbReference>
<dbReference type="GO" id="GO:0000155">
    <property type="term" value="F:phosphorelay sensor kinase activity"/>
    <property type="evidence" value="ECO:0007669"/>
    <property type="project" value="InterPro"/>
</dbReference>
<gene>
    <name evidence="14" type="ORF">EFW17_13845</name>
</gene>
<dbReference type="InterPro" id="IPR036097">
    <property type="entry name" value="HisK_dim/P_sf"/>
</dbReference>
<dbReference type="InterPro" id="IPR050428">
    <property type="entry name" value="TCS_sensor_his_kinase"/>
</dbReference>
<dbReference type="FunFam" id="1.10.287.130:FF:000001">
    <property type="entry name" value="Two-component sensor histidine kinase"/>
    <property type="match status" value="1"/>
</dbReference>
<dbReference type="InterPro" id="IPR036890">
    <property type="entry name" value="HATPase_C_sf"/>
</dbReference>
<keyword evidence="9" id="KW-0902">Two-component regulatory system</keyword>
<dbReference type="PRINTS" id="PR00344">
    <property type="entry name" value="BCTRLSENSOR"/>
</dbReference>
<evidence type="ECO:0000256" key="3">
    <source>
        <dbReference type="ARBA" id="ARBA00012438"/>
    </source>
</evidence>
<dbReference type="Pfam" id="PF00672">
    <property type="entry name" value="HAMP"/>
    <property type="match status" value="1"/>
</dbReference>
<keyword evidence="6 11" id="KW-0812">Transmembrane</keyword>
<dbReference type="CDD" id="cd00075">
    <property type="entry name" value="HATPase"/>
    <property type="match status" value="1"/>
</dbReference>
<dbReference type="OrthoDB" id="9786919at2"/>
<evidence type="ECO:0000256" key="10">
    <source>
        <dbReference type="ARBA" id="ARBA00023136"/>
    </source>
</evidence>
<comment type="catalytic activity">
    <reaction evidence="1">
        <text>ATP + protein L-histidine = ADP + protein N-phospho-L-histidine.</text>
        <dbReference type="EC" id="2.7.13.3"/>
    </reaction>
</comment>
<dbReference type="SUPFAM" id="SSF55874">
    <property type="entry name" value="ATPase domain of HSP90 chaperone/DNA topoisomerase II/histidine kinase"/>
    <property type="match status" value="1"/>
</dbReference>
<evidence type="ECO:0000256" key="1">
    <source>
        <dbReference type="ARBA" id="ARBA00000085"/>
    </source>
</evidence>
<dbReference type="SUPFAM" id="SSF47384">
    <property type="entry name" value="Homodimeric domain of signal transducing histidine kinase"/>
    <property type="match status" value="1"/>
</dbReference>
<evidence type="ECO:0000256" key="5">
    <source>
        <dbReference type="ARBA" id="ARBA00022679"/>
    </source>
</evidence>
<organism evidence="14 15">
    <name type="scientific">Halostreptopolyspora alba</name>
    <dbReference type="NCBI Taxonomy" id="2487137"/>
    <lineage>
        <taxon>Bacteria</taxon>
        <taxon>Bacillati</taxon>
        <taxon>Actinomycetota</taxon>
        <taxon>Actinomycetes</taxon>
        <taxon>Streptosporangiales</taxon>
        <taxon>Nocardiopsidaceae</taxon>
        <taxon>Halostreptopolyspora</taxon>
    </lineage>
</organism>
<keyword evidence="8 11" id="KW-1133">Transmembrane helix</keyword>
<dbReference type="PROSITE" id="PS50885">
    <property type="entry name" value="HAMP"/>
    <property type="match status" value="1"/>
</dbReference>
<feature type="domain" description="HAMP" evidence="13">
    <location>
        <begin position="184"/>
        <end position="238"/>
    </location>
</feature>
<dbReference type="SMART" id="SM00387">
    <property type="entry name" value="HATPase_c"/>
    <property type="match status" value="1"/>
</dbReference>
<dbReference type="PROSITE" id="PS50109">
    <property type="entry name" value="HIS_KIN"/>
    <property type="match status" value="1"/>
</dbReference>
<feature type="transmembrane region" description="Helical" evidence="11">
    <location>
        <begin position="161"/>
        <end position="183"/>
    </location>
</feature>
<dbReference type="CDD" id="cd00082">
    <property type="entry name" value="HisKA"/>
    <property type="match status" value="1"/>
</dbReference>
<dbReference type="InterPro" id="IPR003594">
    <property type="entry name" value="HATPase_dom"/>
</dbReference>
<evidence type="ECO:0000313" key="14">
    <source>
        <dbReference type="EMBL" id="RNL83967.1"/>
    </source>
</evidence>
<keyword evidence="5" id="KW-0808">Transferase</keyword>
<evidence type="ECO:0000256" key="4">
    <source>
        <dbReference type="ARBA" id="ARBA00022553"/>
    </source>
</evidence>
<dbReference type="SMART" id="SM00304">
    <property type="entry name" value="HAMP"/>
    <property type="match status" value="1"/>
</dbReference>
<dbReference type="SUPFAM" id="SSF158472">
    <property type="entry name" value="HAMP domain-like"/>
    <property type="match status" value="1"/>
</dbReference>
<dbReference type="InterPro" id="IPR003661">
    <property type="entry name" value="HisK_dim/P_dom"/>
</dbReference>
<dbReference type="GO" id="GO:0005886">
    <property type="term" value="C:plasma membrane"/>
    <property type="evidence" value="ECO:0007669"/>
    <property type="project" value="UniProtKB-SubCell"/>
</dbReference>
<dbReference type="Gene3D" id="3.30.565.10">
    <property type="entry name" value="Histidine kinase-like ATPase, C-terminal domain"/>
    <property type="match status" value="1"/>
</dbReference>
<evidence type="ECO:0000313" key="15">
    <source>
        <dbReference type="Proteomes" id="UP000269198"/>
    </source>
</evidence>